<comment type="caution">
    <text evidence="13">The sequence shown here is derived from an EMBL/GenBank/DDBJ whole genome shotgun (WGS) entry which is preliminary data.</text>
</comment>
<proteinExistence type="predicted"/>
<feature type="domain" description="Porin" evidence="12">
    <location>
        <begin position="7"/>
        <end position="357"/>
    </location>
</feature>
<accession>A0ABT5MGV5</accession>
<reference evidence="13 14" key="1">
    <citation type="submission" date="2023-02" db="EMBL/GenBank/DDBJ databases">
        <title>Bacterial whole genome sequence for Curvibacter sp. HBC28.</title>
        <authorList>
            <person name="Le V."/>
            <person name="Ko S.-R."/>
            <person name="Ahn C.-Y."/>
            <person name="Oh H.-M."/>
        </authorList>
    </citation>
    <scope>NUCLEOTIDE SEQUENCE [LARGE SCALE GENOMIC DNA]</scope>
    <source>
        <strain evidence="13 14">HBC28</strain>
    </source>
</reference>
<dbReference type="Gene3D" id="2.40.160.10">
    <property type="entry name" value="Porin"/>
    <property type="match status" value="1"/>
</dbReference>
<keyword evidence="6 11" id="KW-0732">Signal</keyword>
<evidence type="ECO:0000256" key="7">
    <source>
        <dbReference type="ARBA" id="ARBA00023065"/>
    </source>
</evidence>
<keyword evidence="4" id="KW-1134">Transmembrane beta strand</keyword>
<feature type="signal peptide" evidence="11">
    <location>
        <begin position="1"/>
        <end position="20"/>
    </location>
</feature>
<dbReference type="Pfam" id="PF13609">
    <property type="entry name" value="Porin_4"/>
    <property type="match status" value="1"/>
</dbReference>
<evidence type="ECO:0000256" key="5">
    <source>
        <dbReference type="ARBA" id="ARBA00022692"/>
    </source>
</evidence>
<evidence type="ECO:0000256" key="6">
    <source>
        <dbReference type="ARBA" id="ARBA00022729"/>
    </source>
</evidence>
<evidence type="ECO:0000313" key="14">
    <source>
        <dbReference type="Proteomes" id="UP001528672"/>
    </source>
</evidence>
<keyword evidence="14" id="KW-1185">Reference proteome</keyword>
<evidence type="ECO:0000256" key="10">
    <source>
        <dbReference type="ARBA" id="ARBA00023237"/>
    </source>
</evidence>
<evidence type="ECO:0000256" key="2">
    <source>
        <dbReference type="ARBA" id="ARBA00011233"/>
    </source>
</evidence>
<keyword evidence="10" id="KW-0998">Cell outer membrane</keyword>
<keyword evidence="8" id="KW-0626">Porin</keyword>
<dbReference type="InterPro" id="IPR033900">
    <property type="entry name" value="Gram_neg_porin_domain"/>
</dbReference>
<dbReference type="EMBL" id="JAQSIO010000002">
    <property type="protein sequence ID" value="MDD0814410.1"/>
    <property type="molecule type" value="Genomic_DNA"/>
</dbReference>
<dbReference type="RefSeq" id="WP_273926023.1">
    <property type="nucleotide sequence ID" value="NZ_JAQSIO010000002.1"/>
</dbReference>
<dbReference type="PANTHER" id="PTHR34501:SF9">
    <property type="entry name" value="MAJOR OUTER MEMBRANE PROTEIN P.IA"/>
    <property type="match status" value="1"/>
</dbReference>
<dbReference type="Proteomes" id="UP001528672">
    <property type="component" value="Unassembled WGS sequence"/>
</dbReference>
<organism evidence="13 14">
    <name type="scientific">Curvibacter microcysteis</name>
    <dbReference type="NCBI Taxonomy" id="3026419"/>
    <lineage>
        <taxon>Bacteria</taxon>
        <taxon>Pseudomonadati</taxon>
        <taxon>Pseudomonadota</taxon>
        <taxon>Betaproteobacteria</taxon>
        <taxon>Burkholderiales</taxon>
        <taxon>Comamonadaceae</taxon>
        <taxon>Curvibacter</taxon>
    </lineage>
</organism>
<dbReference type="InterPro" id="IPR023614">
    <property type="entry name" value="Porin_dom_sf"/>
</dbReference>
<keyword evidence="7" id="KW-0406">Ion transport</keyword>
<evidence type="ECO:0000256" key="8">
    <source>
        <dbReference type="ARBA" id="ARBA00023114"/>
    </source>
</evidence>
<evidence type="ECO:0000256" key="3">
    <source>
        <dbReference type="ARBA" id="ARBA00022448"/>
    </source>
</evidence>
<evidence type="ECO:0000256" key="11">
    <source>
        <dbReference type="SAM" id="SignalP"/>
    </source>
</evidence>
<keyword evidence="3" id="KW-0813">Transport</keyword>
<keyword evidence="5" id="KW-0812">Transmembrane</keyword>
<keyword evidence="9" id="KW-0472">Membrane</keyword>
<gene>
    <name evidence="13" type="ORF">PSQ39_07190</name>
</gene>
<evidence type="ECO:0000256" key="9">
    <source>
        <dbReference type="ARBA" id="ARBA00023136"/>
    </source>
</evidence>
<name>A0ABT5MGV5_9BURK</name>
<dbReference type="PRINTS" id="PR00184">
    <property type="entry name" value="NEISSPPORIN"/>
</dbReference>
<sequence length="382" mass="40106">MKKNLIALASLSALCTLAQAQSSVVLYGLVDSGIRHDSAVAKTTAGTGSQTQFSSGVLNTSRFGFRGTEDLGGGLKANFTLESGINLGSGATSSTTNIFDRRAVLGLEDHWGRVDIGRNTTFLYDLQAGFVNDPLGQELTTNRQYAANAATAVNPLGTLVGSGLDTSRRDNMVKYQSPNLSGATLGLAYSFGNVAGATSANSSVQLMAKYDAKPLQLGLAYDRLRDTGARTQTTLTTGGNYSIDGYKLTGGYTQMQADPGFVNSNTSILTNSSASTSLYKFLAGATAATTGLKAAVVDVGLTFYATPVTEVVVAYYNTKYSANGVSANRYDTVATRARYKLSKRTDLYAAIDHTKAKGITAAQTASVTTSNTGFAFGIQHRF</sequence>
<dbReference type="PANTHER" id="PTHR34501">
    <property type="entry name" value="PROTEIN YDDL-RELATED"/>
    <property type="match status" value="1"/>
</dbReference>
<dbReference type="CDD" id="cd00342">
    <property type="entry name" value="gram_neg_porins"/>
    <property type="match status" value="1"/>
</dbReference>
<dbReference type="InterPro" id="IPR002299">
    <property type="entry name" value="Porin_Neis"/>
</dbReference>
<protein>
    <submittedName>
        <fullName evidence="13">Porin</fullName>
    </submittedName>
</protein>
<dbReference type="SUPFAM" id="SSF56935">
    <property type="entry name" value="Porins"/>
    <property type="match status" value="1"/>
</dbReference>
<evidence type="ECO:0000313" key="13">
    <source>
        <dbReference type="EMBL" id="MDD0814410.1"/>
    </source>
</evidence>
<evidence type="ECO:0000256" key="4">
    <source>
        <dbReference type="ARBA" id="ARBA00022452"/>
    </source>
</evidence>
<dbReference type="InterPro" id="IPR050298">
    <property type="entry name" value="Gram-neg_bact_OMP"/>
</dbReference>
<feature type="chain" id="PRO_5046822504" evidence="11">
    <location>
        <begin position="21"/>
        <end position="382"/>
    </location>
</feature>
<evidence type="ECO:0000259" key="12">
    <source>
        <dbReference type="Pfam" id="PF13609"/>
    </source>
</evidence>
<evidence type="ECO:0000256" key="1">
    <source>
        <dbReference type="ARBA" id="ARBA00004571"/>
    </source>
</evidence>
<comment type="subunit">
    <text evidence="2">Homotrimer.</text>
</comment>
<comment type="subcellular location">
    <subcellularLocation>
        <location evidence="1">Cell outer membrane</location>
        <topology evidence="1">Multi-pass membrane protein</topology>
    </subcellularLocation>
</comment>